<evidence type="ECO:0000313" key="3">
    <source>
        <dbReference type="Proteomes" id="UP001439008"/>
    </source>
</evidence>
<dbReference type="InterPro" id="IPR036415">
    <property type="entry name" value="Lamin_tail_dom_sf"/>
</dbReference>
<dbReference type="SUPFAM" id="SSF74853">
    <property type="entry name" value="Lamin A/C globular tail domain"/>
    <property type="match status" value="1"/>
</dbReference>
<sequence>MNENDEKSKNGEKPQTKNPKNENGDEEDFILECCAGSTRIDIKNQSEGDVNVEGWSLKREESNLVKSLNFPSSLKQNESFYVYPTKALMKEDVSEGIKKVWAPAAFDSEKGCVIIVNENGSEMYKMEINEKEDESET</sequence>
<proteinExistence type="predicted"/>
<keyword evidence="3" id="KW-1185">Reference proteome</keyword>
<gene>
    <name evidence="2" type="ORF">MHBO_003254</name>
</gene>
<dbReference type="Gene3D" id="2.60.40.1260">
    <property type="entry name" value="Lamin Tail domain"/>
    <property type="match status" value="1"/>
</dbReference>
<organism evidence="2 3">
    <name type="scientific">Bonamia ostreae</name>
    <dbReference type="NCBI Taxonomy" id="126728"/>
    <lineage>
        <taxon>Eukaryota</taxon>
        <taxon>Sar</taxon>
        <taxon>Rhizaria</taxon>
        <taxon>Endomyxa</taxon>
        <taxon>Ascetosporea</taxon>
        <taxon>Haplosporida</taxon>
        <taxon>Bonamia</taxon>
    </lineage>
</organism>
<evidence type="ECO:0000313" key="2">
    <source>
        <dbReference type="EMBL" id="MES1921724.1"/>
    </source>
</evidence>
<accession>A0ABV2APY7</accession>
<dbReference type="Proteomes" id="UP001439008">
    <property type="component" value="Unassembled WGS sequence"/>
</dbReference>
<feature type="compositionally biased region" description="Basic and acidic residues" evidence="1">
    <location>
        <begin position="1"/>
        <end position="23"/>
    </location>
</feature>
<name>A0ABV2APY7_9EUKA</name>
<protein>
    <recommendedName>
        <fullName evidence="4">LTD domain-containing protein</fullName>
    </recommendedName>
</protein>
<reference evidence="2 3" key="1">
    <citation type="journal article" date="2024" name="BMC Biol.">
        <title>Comparative genomics of Ascetosporea gives new insight into the evolutionary basis for animal parasitism in Rhizaria.</title>
        <authorList>
            <person name="Hiltunen Thoren M."/>
            <person name="Onut-Brannstrom I."/>
            <person name="Alfjorden A."/>
            <person name="Peckova H."/>
            <person name="Swords F."/>
            <person name="Hooper C."/>
            <person name="Holzer A.S."/>
            <person name="Bass D."/>
            <person name="Burki F."/>
        </authorList>
    </citation>
    <scope>NUCLEOTIDE SEQUENCE [LARGE SCALE GENOMIC DNA]</scope>
    <source>
        <strain evidence="2">20-A016</strain>
    </source>
</reference>
<evidence type="ECO:0008006" key="4">
    <source>
        <dbReference type="Google" id="ProtNLM"/>
    </source>
</evidence>
<comment type="caution">
    <text evidence="2">The sequence shown here is derived from an EMBL/GenBank/DDBJ whole genome shotgun (WGS) entry which is preliminary data.</text>
</comment>
<dbReference type="EMBL" id="JBDODL010001682">
    <property type="protein sequence ID" value="MES1921724.1"/>
    <property type="molecule type" value="Genomic_DNA"/>
</dbReference>
<evidence type="ECO:0000256" key="1">
    <source>
        <dbReference type="SAM" id="MobiDB-lite"/>
    </source>
</evidence>
<feature type="region of interest" description="Disordered" evidence="1">
    <location>
        <begin position="1"/>
        <end position="28"/>
    </location>
</feature>